<evidence type="ECO:0000259" key="5">
    <source>
        <dbReference type="PROSITE" id="PS50090"/>
    </source>
</evidence>
<feature type="domain" description="HTH myb-type" evidence="6">
    <location>
        <begin position="81"/>
        <end position="134"/>
    </location>
</feature>
<comment type="caution">
    <text evidence="7">The sequence shown here is derived from an EMBL/GenBank/DDBJ whole genome shotgun (WGS) entry which is preliminary data.</text>
</comment>
<evidence type="ECO:0000256" key="2">
    <source>
        <dbReference type="ARBA" id="ARBA00023125"/>
    </source>
</evidence>
<proteinExistence type="predicted"/>
<keyword evidence="1" id="KW-0805">Transcription regulation</keyword>
<keyword evidence="2" id="KW-0238">DNA-binding</keyword>
<protein>
    <recommendedName>
        <fullName evidence="9">Myb-like DNA-binding domain containing protein</fullName>
    </recommendedName>
</protein>
<evidence type="ECO:0000256" key="1">
    <source>
        <dbReference type="ARBA" id="ARBA00023015"/>
    </source>
</evidence>
<evidence type="ECO:0000256" key="3">
    <source>
        <dbReference type="ARBA" id="ARBA00023163"/>
    </source>
</evidence>
<gene>
    <name evidence="7" type="ORF">M9Y10_040981</name>
</gene>
<feature type="domain" description="Myb-like" evidence="5">
    <location>
        <begin position="35"/>
        <end position="79"/>
    </location>
</feature>
<dbReference type="Proteomes" id="UP001470230">
    <property type="component" value="Unassembled WGS sequence"/>
</dbReference>
<dbReference type="PROSITE" id="PS50090">
    <property type="entry name" value="MYB_LIKE"/>
    <property type="match status" value="2"/>
</dbReference>
<organism evidence="7 8">
    <name type="scientific">Tritrichomonas musculus</name>
    <dbReference type="NCBI Taxonomy" id="1915356"/>
    <lineage>
        <taxon>Eukaryota</taxon>
        <taxon>Metamonada</taxon>
        <taxon>Parabasalia</taxon>
        <taxon>Tritrichomonadida</taxon>
        <taxon>Tritrichomonadidae</taxon>
        <taxon>Tritrichomonas</taxon>
    </lineage>
</organism>
<dbReference type="PANTHER" id="PTHR46621:SF1">
    <property type="entry name" value="SNRNA-ACTIVATING PROTEIN COMPLEX SUBUNIT 4"/>
    <property type="match status" value="1"/>
</dbReference>
<dbReference type="Gene3D" id="1.10.10.60">
    <property type="entry name" value="Homeodomain-like"/>
    <property type="match status" value="2"/>
</dbReference>
<dbReference type="PROSITE" id="PS51294">
    <property type="entry name" value="HTH_MYB"/>
    <property type="match status" value="2"/>
</dbReference>
<dbReference type="SUPFAM" id="SSF46689">
    <property type="entry name" value="Homeodomain-like"/>
    <property type="match status" value="1"/>
</dbReference>
<reference evidence="7 8" key="1">
    <citation type="submission" date="2024-04" db="EMBL/GenBank/DDBJ databases">
        <title>Tritrichomonas musculus Genome.</title>
        <authorList>
            <person name="Alves-Ferreira E."/>
            <person name="Grigg M."/>
            <person name="Lorenzi H."/>
            <person name="Galac M."/>
        </authorList>
    </citation>
    <scope>NUCLEOTIDE SEQUENCE [LARGE SCALE GENOMIC DNA]</scope>
    <source>
        <strain evidence="7 8">EAF2021</strain>
    </source>
</reference>
<evidence type="ECO:0000259" key="6">
    <source>
        <dbReference type="PROSITE" id="PS51294"/>
    </source>
</evidence>
<dbReference type="InterPro" id="IPR017930">
    <property type="entry name" value="Myb_dom"/>
</dbReference>
<feature type="domain" description="Myb-like" evidence="5">
    <location>
        <begin position="80"/>
        <end position="130"/>
    </location>
</feature>
<name>A0ABR2K356_9EUKA</name>
<dbReference type="InterPro" id="IPR051575">
    <property type="entry name" value="Myb-like_DNA-bd"/>
</dbReference>
<evidence type="ECO:0008006" key="9">
    <source>
        <dbReference type="Google" id="ProtNLM"/>
    </source>
</evidence>
<keyword evidence="3" id="KW-0804">Transcription</keyword>
<evidence type="ECO:0000313" key="7">
    <source>
        <dbReference type="EMBL" id="KAK8885532.1"/>
    </source>
</evidence>
<feature type="domain" description="HTH myb-type" evidence="6">
    <location>
        <begin position="31"/>
        <end position="79"/>
    </location>
</feature>
<evidence type="ECO:0000256" key="4">
    <source>
        <dbReference type="ARBA" id="ARBA00023242"/>
    </source>
</evidence>
<dbReference type="Pfam" id="PF13921">
    <property type="entry name" value="Myb_DNA-bind_6"/>
    <property type="match status" value="1"/>
</dbReference>
<keyword evidence="4" id="KW-0539">Nucleus</keyword>
<dbReference type="InterPro" id="IPR009057">
    <property type="entry name" value="Homeodomain-like_sf"/>
</dbReference>
<dbReference type="InterPro" id="IPR001005">
    <property type="entry name" value="SANT/Myb"/>
</dbReference>
<evidence type="ECO:0000313" key="8">
    <source>
        <dbReference type="Proteomes" id="UP001470230"/>
    </source>
</evidence>
<dbReference type="CDD" id="cd00167">
    <property type="entry name" value="SANT"/>
    <property type="match status" value="2"/>
</dbReference>
<keyword evidence="8" id="KW-1185">Reference proteome</keyword>
<accession>A0ABR2K356</accession>
<dbReference type="PANTHER" id="PTHR46621">
    <property type="entry name" value="SNRNA-ACTIVATING PROTEIN COMPLEX SUBUNIT 4"/>
    <property type="match status" value="1"/>
</dbReference>
<sequence>MEIDLISCSIVDDELLENIDSETKEKKKVYKPHAKFTQEDDELLRSLVADKKSIDWYEVSLMMPGRNPRQCRERWTNYLCPTLNTSEWTKEEDNLLREKVGLLGKKWVKISRFFHNRTDQMCKNRFNILERKELRVKRGRKPGKKSVKKDESIAFVKPESSTISIPIEEMNDSIPVAMESFFTSAFTNDLYDHQLQESFYVPDDMSFYYGFI</sequence>
<dbReference type="EMBL" id="JAPFFF010000007">
    <property type="protein sequence ID" value="KAK8885532.1"/>
    <property type="molecule type" value="Genomic_DNA"/>
</dbReference>
<dbReference type="SMART" id="SM00717">
    <property type="entry name" value="SANT"/>
    <property type="match status" value="2"/>
</dbReference>